<keyword evidence="1" id="KW-0175">Coiled coil</keyword>
<evidence type="ECO:0000256" key="1">
    <source>
        <dbReference type="SAM" id="Coils"/>
    </source>
</evidence>
<proteinExistence type="predicted"/>
<organism evidence="2 3">
    <name type="scientific">Protopolystoma xenopodis</name>
    <dbReference type="NCBI Taxonomy" id="117903"/>
    <lineage>
        <taxon>Eukaryota</taxon>
        <taxon>Metazoa</taxon>
        <taxon>Spiralia</taxon>
        <taxon>Lophotrochozoa</taxon>
        <taxon>Platyhelminthes</taxon>
        <taxon>Monogenea</taxon>
        <taxon>Polyopisthocotylea</taxon>
        <taxon>Polystomatidea</taxon>
        <taxon>Polystomatidae</taxon>
        <taxon>Protopolystoma</taxon>
    </lineage>
</organism>
<evidence type="ECO:0000313" key="3">
    <source>
        <dbReference type="Proteomes" id="UP000784294"/>
    </source>
</evidence>
<feature type="coiled-coil region" evidence="1">
    <location>
        <begin position="137"/>
        <end position="175"/>
    </location>
</feature>
<sequence>MDCVILMVVSKSNGCSTTVMSRCLMSATCHLKSPAEPFFWQQANKRTEASISRLAAVLEEATGGGGGRTVSSSTAQLAGRLRELETALAEQAQALASQSDRAVVAQQEAQAWRERWDALQTGLTDQQHQHDVELASLEAKRSEVEGMKASNRQLADEHEQMRARLEEEMQARQTAVGEAERWKVMAAKAPSIMQRQKLERLTVQVESKDKLIKVSHLRPISASLTDLIWPNLKEIQQFDCILANWSCQVRRFI</sequence>
<keyword evidence="3" id="KW-1185">Reference proteome</keyword>
<comment type="caution">
    <text evidence="2">The sequence shown here is derived from an EMBL/GenBank/DDBJ whole genome shotgun (WGS) entry which is preliminary data.</text>
</comment>
<dbReference type="AlphaFoldDB" id="A0A3S5AMS6"/>
<gene>
    <name evidence="2" type="ORF">PXEA_LOCUS13908</name>
</gene>
<reference evidence="2" key="1">
    <citation type="submission" date="2018-11" db="EMBL/GenBank/DDBJ databases">
        <authorList>
            <consortium name="Pathogen Informatics"/>
        </authorList>
    </citation>
    <scope>NUCLEOTIDE SEQUENCE</scope>
</reference>
<dbReference type="Proteomes" id="UP000784294">
    <property type="component" value="Unassembled WGS sequence"/>
</dbReference>
<evidence type="ECO:0000313" key="2">
    <source>
        <dbReference type="EMBL" id="VEL20468.1"/>
    </source>
</evidence>
<name>A0A3S5AMS6_9PLAT</name>
<protein>
    <submittedName>
        <fullName evidence="2">Uncharacterized protein</fullName>
    </submittedName>
</protein>
<dbReference type="EMBL" id="CAAALY010046597">
    <property type="protein sequence ID" value="VEL20468.1"/>
    <property type="molecule type" value="Genomic_DNA"/>
</dbReference>
<accession>A0A3S5AMS6</accession>